<dbReference type="STRING" id="767519.SAMN05216559_1634"/>
<accession>A0A1I6KZ82</accession>
<reference evidence="1 2" key="1">
    <citation type="submission" date="2016-10" db="EMBL/GenBank/DDBJ databases">
        <authorList>
            <person name="de Groot N.N."/>
        </authorList>
    </citation>
    <scope>NUCLEOTIDE SEQUENCE [LARGE SCALE GENOMIC DNA]</scope>
    <source>
        <strain evidence="1 2">CGMCC 1.10457</strain>
    </source>
</reference>
<organism evidence="1 2">
    <name type="scientific">Halomicrobium zhouii</name>
    <dbReference type="NCBI Taxonomy" id="767519"/>
    <lineage>
        <taxon>Archaea</taxon>
        <taxon>Methanobacteriati</taxon>
        <taxon>Methanobacteriota</taxon>
        <taxon>Stenosarchaea group</taxon>
        <taxon>Halobacteria</taxon>
        <taxon>Halobacteriales</taxon>
        <taxon>Haloarculaceae</taxon>
        <taxon>Halomicrobium</taxon>
    </lineage>
</organism>
<name>A0A1I6KZ82_9EURY</name>
<dbReference type="AlphaFoldDB" id="A0A1I6KZ82"/>
<proteinExistence type="predicted"/>
<sequence>MELLCRSVRATTATRALNNSPKAPSCSGRGPTTALLASGCGALSGAEDYARAKLSRSLVGAAFPEQSAPFIPTHFGWLARRNGWE</sequence>
<protein>
    <submittedName>
        <fullName evidence="1">Uncharacterized protein</fullName>
    </submittedName>
</protein>
<gene>
    <name evidence="1" type="ORF">SAMN05216559_1634</name>
</gene>
<dbReference type="EMBL" id="FOZK01000002">
    <property type="protein sequence ID" value="SFR96536.1"/>
    <property type="molecule type" value="Genomic_DNA"/>
</dbReference>
<evidence type="ECO:0000313" key="2">
    <source>
        <dbReference type="Proteomes" id="UP000199062"/>
    </source>
</evidence>
<keyword evidence="2" id="KW-1185">Reference proteome</keyword>
<evidence type="ECO:0000313" key="1">
    <source>
        <dbReference type="EMBL" id="SFR96536.1"/>
    </source>
</evidence>
<dbReference type="Proteomes" id="UP000199062">
    <property type="component" value="Unassembled WGS sequence"/>
</dbReference>